<dbReference type="AlphaFoldDB" id="A0A1G6AWA9"/>
<gene>
    <name evidence="1" type="ORF">SAMN02910293_00651</name>
</gene>
<reference evidence="1 2" key="1">
    <citation type="submission" date="2016-10" db="EMBL/GenBank/DDBJ databases">
        <authorList>
            <person name="de Groot N.N."/>
        </authorList>
    </citation>
    <scope>NUCLEOTIDE SEQUENCE [LARGE SCALE GENOMIC DNA]</scope>
    <source>
        <strain evidence="1 2">A-4</strain>
    </source>
</reference>
<name>A0A1G6AWA9_9STRE</name>
<evidence type="ECO:0000313" key="2">
    <source>
        <dbReference type="Proteomes" id="UP000182508"/>
    </source>
</evidence>
<evidence type="ECO:0000313" key="1">
    <source>
        <dbReference type="EMBL" id="SDB12680.1"/>
    </source>
</evidence>
<dbReference type="RefSeq" id="WP_074485494.1">
    <property type="nucleotide sequence ID" value="NZ_FMXP01000007.1"/>
</dbReference>
<dbReference type="EMBL" id="FMXP01000007">
    <property type="protein sequence ID" value="SDB12680.1"/>
    <property type="molecule type" value="Genomic_DNA"/>
</dbReference>
<protein>
    <submittedName>
        <fullName evidence="1">Helix-hairpin-helix domain-containing protein</fullName>
    </submittedName>
</protein>
<dbReference type="Pfam" id="PF14520">
    <property type="entry name" value="HHH_5"/>
    <property type="match status" value="1"/>
</dbReference>
<organism evidence="1 2">
    <name type="scientific">Streptococcus henryi</name>
    <dbReference type="NCBI Taxonomy" id="439219"/>
    <lineage>
        <taxon>Bacteria</taxon>
        <taxon>Bacillati</taxon>
        <taxon>Bacillota</taxon>
        <taxon>Bacilli</taxon>
        <taxon>Lactobacillales</taxon>
        <taxon>Streptococcaceae</taxon>
        <taxon>Streptococcus</taxon>
    </lineage>
</organism>
<dbReference type="GO" id="GO:0000166">
    <property type="term" value="F:nucleotide binding"/>
    <property type="evidence" value="ECO:0007669"/>
    <property type="project" value="InterPro"/>
</dbReference>
<dbReference type="Gene3D" id="1.10.150.20">
    <property type="entry name" value="5' to 3' exonuclease, C-terminal subdomain"/>
    <property type="match status" value="1"/>
</dbReference>
<dbReference type="InterPro" id="IPR010995">
    <property type="entry name" value="DNA_repair_Rad51/TF_NusA_a-hlx"/>
</dbReference>
<keyword evidence="2" id="KW-1185">Reference proteome</keyword>
<dbReference type="Proteomes" id="UP000182508">
    <property type="component" value="Unassembled WGS sequence"/>
</dbReference>
<accession>A0A1G6AWA9</accession>
<dbReference type="SUPFAM" id="SSF47794">
    <property type="entry name" value="Rad51 N-terminal domain-like"/>
    <property type="match status" value="1"/>
</dbReference>
<sequence length="113" mass="12925">MAKRKNRKKEYILGLKRQGLVKTTVDVVKVLTEKTEEVKKEVKKEVKAKANDFESFAKEFEGVAASRLEAFYEQGIKSAKDFANWTEKELLTLKGIGPATIKQLKEFGIKFKK</sequence>
<proteinExistence type="predicted"/>